<proteinExistence type="predicted"/>
<protein>
    <submittedName>
        <fullName evidence="4">Uncharacterized protein</fullName>
    </submittedName>
</protein>
<comment type="caution">
    <text evidence="4">The sequence shown here is derived from an EMBL/GenBank/DDBJ whole genome shotgun (WGS) entry which is preliminary data.</text>
</comment>
<dbReference type="PROSITE" id="PS50088">
    <property type="entry name" value="ANK_REPEAT"/>
    <property type="match status" value="1"/>
</dbReference>
<keyword evidence="5" id="KW-1185">Reference proteome</keyword>
<sequence length="2015" mass="205960">MDDAVAWQQQAVPFIGRAVFGASALGFLHPEGPELYVAEGGGCSLVTSPNELWQAPQKHQQLANSLLAGLDAGFRDGAATVAALARPASDPRSLKALPELPEPDNARKRFERWALAASDGSRLAHVMTDAVDSFGNNLCHIMALTGAVEPLLLALQSLREWRVQARLMERAAPLLIANGLLDPRFQEAQNPILGVLDLVKEQAAAASTAAKQAKVREEADSIRAKTVEVLEAAKRSADSRIEDMLRKAPLENEERAAREAASGPVVGFGAALGAVKELSTEDSLDSQGLSAMVTEAGPVVDVRSHFAQMSVAVRSAGGGSFKVPVAMVEAPSEDESEGRGSMGVLKPPPSSGPAASGSAPGEADLTGEPAAKLAWGDVVGALEIDKYVTDPSGSDSDSDSNSLSSEDASRRAPRPPRFWVQGGPDDPARPALQAAASVSAFFAASSAARTEAKSSQGVTAPDGVISPREAPSETGSMLAAAADDAVSVVSSIADGRAAPLAGAATAGEMDREDLMTRILDWVEATQDQDDVAREVSNGVSQPAYPDDFLPELFQAAFRREGAAPGAVDGAPPPPAAPSRPGHAEAVSEALAVLFARPDPPSASEVAAASAALGQAEFAMWVLNRHTDYCRAGSAWSQGGGAAAASAAGAASPVTAAAAEAGGDAGPAADAAEEASAPQLGMDRWWAVGQDPAEEVLGLASERGVTPLMMAAVGGSGSSTALVADMGPAFMTPARAAGQLVATSLEDIVAAAKRAATEQHVKAVVQAMAAAGQGGQSAAEPSVAEAFAAEPSLADAPVADFGQADSPSKVAFSEAEETKDDRGGDGGAATAAGAGAGTGLAPEDSQPWLRDTDTARQKVLLAAAPTSLGPVPSTVFGRKAKVLAELEGTDVTVNFAPPSTSLAEGRGLSPCHVAALLGNADALAALAARGAAVDAELPRSHATPLSLAASGLSGWSLRRLLFSRLNARLLLLAERAREDGDMALTEAFKLKLALLDAGAAPAKDPAAGSGGRRAPLPSGAREVWDMPALPDQDAVAELLSARHERLEGMERRQAGVALAASADMRFLADVDSDVQKALDATWLASGPSKEHKGRRERLEAERAALEAARAQSRRLLEQRLARAELRRGEMLLTKEDGARLLAAQWVPARAEDEAVFVAGLMGIGADLAAMPLREAAAQAAMEAVKLEADGAVLPETEGGEWAVLRGALEAVACELSAEGRREAAAGWPLPEDPEDDEEDDEEGDEEADEEAAGDRAGGDTDPADVGPAAVPGSRAPSDRGAVADGAATALRGTKRFAWMSKQMLRTAVSRLPEMLQFCRERAWRELSRSRAVAVLLRHGARVGGAPRAVATPLLLATLSGSVAVVATLAANGASLAPGDVSTPGSFAWAAAHAASPALLLLALRTADGGDICGSESLVAAAPAAAPGRAACGASAPEAGTAAEGLPRFDDAVSRLRPRSSTTLVGLLPLLAAGVPARRCPESTDAVVLKAVDGRETLGEQAGFADGAGPEDEEFRDQAAGDATPDPEAPLLRQTASALLLCASLPAGWPENSSAVPDPPVAEAAPAVWAGGVRTDPQSLALLPLSVEEAEQRMKEAEGGDDDDDDVEPVPPTQPDPGAATRAQPDGAAAVAGDPTDPDEDPTGAGQDPRRAAPVAGQAATSGKLRPVAAASAEAAALAAAAAASDAVLLAAANRLDGALALAAQVCRADVQPTVLGAAGLTLTAARAAVDWCSEGLAGRVCFPAADDVEALPGEAAPVPVQSQKWLDDTSAPGTRFWLVDPSFGFTPEGLREAVKQQAEQAGSAEARGTERPEAILKWVRSAWSVCAGEDMAEALHIAARRGSSGWLLALAPVAETMETRVVAARPFLPSDVLERKAEDVPAWYTDPQALPETQALPEMQAVSLSEAAALSDAAALAPGVKGQALMVARLVAMAPGLVAALGDAWRAALWRDLVAAAVSSEAEAQSPDEDDLAPPKGRSLCGGPSASRAPYARAEGELLAEHRQQRGCDVEACSVQ</sequence>
<dbReference type="InterPro" id="IPR002110">
    <property type="entry name" value="Ankyrin_rpt"/>
</dbReference>
<feature type="region of interest" description="Disordered" evidence="3">
    <location>
        <begin position="1498"/>
        <end position="1526"/>
    </location>
</feature>
<feature type="compositionally biased region" description="Acidic residues" evidence="3">
    <location>
        <begin position="1230"/>
        <end position="1250"/>
    </location>
</feature>
<organism evidence="4 5">
    <name type="scientific">Cafeteria roenbergensis</name>
    <name type="common">Marine flagellate</name>
    <dbReference type="NCBI Taxonomy" id="33653"/>
    <lineage>
        <taxon>Eukaryota</taxon>
        <taxon>Sar</taxon>
        <taxon>Stramenopiles</taxon>
        <taxon>Bigyra</taxon>
        <taxon>Opalozoa</taxon>
        <taxon>Bicosoecida</taxon>
        <taxon>Cafeteriaceae</taxon>
        <taxon>Cafeteria</taxon>
    </lineage>
</organism>
<dbReference type="InterPro" id="IPR036770">
    <property type="entry name" value="Ankyrin_rpt-contain_sf"/>
</dbReference>
<feature type="region of interest" description="Disordered" evidence="3">
    <location>
        <begin position="388"/>
        <end position="430"/>
    </location>
</feature>
<feature type="compositionally biased region" description="Low complexity" evidence="3">
    <location>
        <begin position="352"/>
        <end position="361"/>
    </location>
</feature>
<evidence type="ECO:0000313" key="5">
    <source>
        <dbReference type="Proteomes" id="UP000323011"/>
    </source>
</evidence>
<reference evidence="4 5" key="1">
    <citation type="submission" date="2019-07" db="EMBL/GenBank/DDBJ databases">
        <title>Genomes of Cafeteria roenbergensis.</title>
        <authorList>
            <person name="Fischer M.G."/>
            <person name="Hackl T."/>
            <person name="Roman M."/>
        </authorList>
    </citation>
    <scope>NUCLEOTIDE SEQUENCE [LARGE SCALE GENOMIC DNA]</scope>
    <source>
        <strain evidence="4 5">BVI</strain>
    </source>
</reference>
<dbReference type="InterPro" id="IPR052391">
    <property type="entry name" value="E3_Ligase-Neurotoxin"/>
</dbReference>
<accession>A0A5A8C857</accession>
<dbReference type="PANTHER" id="PTHR24133:SF40">
    <property type="entry name" value="ANKYRIN REPEAT DOMAIN 44"/>
    <property type="match status" value="1"/>
</dbReference>
<dbReference type="Proteomes" id="UP000323011">
    <property type="component" value="Unassembled WGS sequence"/>
</dbReference>
<keyword evidence="2" id="KW-0175">Coiled coil</keyword>
<feature type="region of interest" description="Disordered" evidence="3">
    <location>
        <begin position="1589"/>
        <end position="1657"/>
    </location>
</feature>
<dbReference type="PANTHER" id="PTHR24133">
    <property type="entry name" value="ANKYRIN DOMAIN-CONTAINING"/>
    <property type="match status" value="1"/>
</dbReference>
<evidence type="ECO:0000256" key="1">
    <source>
        <dbReference type="PROSITE-ProRule" id="PRU00023"/>
    </source>
</evidence>
<gene>
    <name evidence="4" type="ORF">FNF29_06326</name>
</gene>
<evidence type="ECO:0000313" key="4">
    <source>
        <dbReference type="EMBL" id="KAA0149035.1"/>
    </source>
</evidence>
<feature type="region of interest" description="Disordered" evidence="3">
    <location>
        <begin position="1959"/>
        <end position="1988"/>
    </location>
</feature>
<evidence type="ECO:0000256" key="2">
    <source>
        <dbReference type="SAM" id="Coils"/>
    </source>
</evidence>
<keyword evidence="1" id="KW-0040">ANK repeat</keyword>
<feature type="compositionally biased region" description="Low complexity" evidence="3">
    <location>
        <begin position="390"/>
        <end position="406"/>
    </location>
</feature>
<dbReference type="SUPFAM" id="SSF48403">
    <property type="entry name" value="Ankyrin repeat"/>
    <property type="match status" value="1"/>
</dbReference>
<feature type="region of interest" description="Disordered" evidence="3">
    <location>
        <begin position="562"/>
        <end position="583"/>
    </location>
</feature>
<feature type="region of interest" description="Disordered" evidence="3">
    <location>
        <begin position="797"/>
        <end position="847"/>
    </location>
</feature>
<feature type="compositionally biased region" description="Acidic residues" evidence="3">
    <location>
        <begin position="1597"/>
        <end position="1606"/>
    </location>
</feature>
<feature type="region of interest" description="Disordered" evidence="3">
    <location>
        <begin position="1220"/>
        <end position="1281"/>
    </location>
</feature>
<feature type="coiled-coil region" evidence="2">
    <location>
        <begin position="1087"/>
        <end position="1117"/>
    </location>
</feature>
<feature type="region of interest" description="Disordered" evidence="3">
    <location>
        <begin position="450"/>
        <end position="471"/>
    </location>
</feature>
<feature type="repeat" description="ANK" evidence="1">
    <location>
        <begin position="905"/>
        <end position="937"/>
    </location>
</feature>
<feature type="region of interest" description="Disordered" evidence="3">
    <location>
        <begin position="329"/>
        <end position="366"/>
    </location>
</feature>
<dbReference type="EMBL" id="VLTN01000047">
    <property type="protein sequence ID" value="KAA0149035.1"/>
    <property type="molecule type" value="Genomic_DNA"/>
</dbReference>
<name>A0A5A8C857_CAFRO</name>
<evidence type="ECO:0000256" key="3">
    <source>
        <dbReference type="SAM" id="MobiDB-lite"/>
    </source>
</evidence>